<feature type="non-terminal residue" evidence="2">
    <location>
        <position position="1"/>
    </location>
</feature>
<feature type="non-terminal residue" evidence="2">
    <location>
        <position position="94"/>
    </location>
</feature>
<sequence>KEIDNIATNRNRKPEHIVSVPIRKHDVIIQHNGGRGSFILPAFSVNITNLGQDSCPGSRLSNSSHKVSNSPSLPSFSESVWSDELDLNKSKKSS</sequence>
<evidence type="ECO:0000256" key="1">
    <source>
        <dbReference type="SAM" id="MobiDB-lite"/>
    </source>
</evidence>
<gene>
    <name evidence="2" type="primary">ORF217446</name>
</gene>
<accession>A0A0B7C058</accession>
<feature type="region of interest" description="Disordered" evidence="1">
    <location>
        <begin position="54"/>
        <end position="78"/>
    </location>
</feature>
<reference evidence="2" key="1">
    <citation type="submission" date="2014-12" db="EMBL/GenBank/DDBJ databases">
        <title>Insight into the proteome of Arion vulgaris.</title>
        <authorList>
            <person name="Aradska J."/>
            <person name="Bulat T."/>
            <person name="Smidak R."/>
            <person name="Sarate P."/>
            <person name="Gangsoo J."/>
            <person name="Sialana F."/>
            <person name="Bilban M."/>
            <person name="Lubec G."/>
        </authorList>
    </citation>
    <scope>NUCLEOTIDE SEQUENCE</scope>
    <source>
        <tissue evidence="2">Skin</tissue>
    </source>
</reference>
<organism evidence="2">
    <name type="scientific">Arion vulgaris</name>
    <dbReference type="NCBI Taxonomy" id="1028688"/>
    <lineage>
        <taxon>Eukaryota</taxon>
        <taxon>Metazoa</taxon>
        <taxon>Spiralia</taxon>
        <taxon>Lophotrochozoa</taxon>
        <taxon>Mollusca</taxon>
        <taxon>Gastropoda</taxon>
        <taxon>Heterobranchia</taxon>
        <taxon>Euthyneura</taxon>
        <taxon>Panpulmonata</taxon>
        <taxon>Eupulmonata</taxon>
        <taxon>Stylommatophora</taxon>
        <taxon>Helicina</taxon>
        <taxon>Arionoidea</taxon>
        <taxon>Arionidae</taxon>
        <taxon>Arion</taxon>
    </lineage>
</organism>
<dbReference type="EMBL" id="HACG01051115">
    <property type="protein sequence ID" value="CEK97986.1"/>
    <property type="molecule type" value="Transcribed_RNA"/>
</dbReference>
<dbReference type="AlphaFoldDB" id="A0A0B7C058"/>
<name>A0A0B7C058_9EUPU</name>
<feature type="compositionally biased region" description="Low complexity" evidence="1">
    <location>
        <begin position="58"/>
        <end position="78"/>
    </location>
</feature>
<protein>
    <submittedName>
        <fullName evidence="2">Uncharacterized protein</fullName>
    </submittedName>
</protein>
<proteinExistence type="predicted"/>
<evidence type="ECO:0000313" key="2">
    <source>
        <dbReference type="EMBL" id="CEK97986.1"/>
    </source>
</evidence>